<dbReference type="SMART" id="SM01134">
    <property type="entry name" value="DeoRC"/>
    <property type="match status" value="1"/>
</dbReference>
<dbReference type="eggNOG" id="COG1349">
    <property type="taxonomic scope" value="Bacteria"/>
</dbReference>
<dbReference type="InterPro" id="IPR014036">
    <property type="entry name" value="DeoR-like_C"/>
</dbReference>
<dbReference type="PATRIC" id="fig|883114.3.peg.1501"/>
<evidence type="ECO:0000256" key="2">
    <source>
        <dbReference type="ARBA" id="ARBA00023125"/>
    </source>
</evidence>
<dbReference type="PROSITE" id="PS00894">
    <property type="entry name" value="HTH_DEOR_1"/>
    <property type="match status" value="1"/>
</dbReference>
<dbReference type="InterPro" id="IPR001034">
    <property type="entry name" value="DeoR_HTH"/>
</dbReference>
<dbReference type="AlphaFoldDB" id="H3NQ92"/>
<comment type="caution">
    <text evidence="5">The sequence shown here is derived from an EMBL/GenBank/DDBJ whole genome shotgun (WGS) entry which is preliminary data.</text>
</comment>
<dbReference type="OrthoDB" id="9797223at2"/>
<dbReference type="SUPFAM" id="SSF46785">
    <property type="entry name" value="Winged helix' DNA-binding domain"/>
    <property type="match status" value="1"/>
</dbReference>
<dbReference type="STRING" id="883114.HMPREF9709_01503"/>
<keyword evidence="2" id="KW-0238">DNA-binding</keyword>
<dbReference type="Pfam" id="PF08220">
    <property type="entry name" value="HTH_DeoR"/>
    <property type="match status" value="1"/>
</dbReference>
<dbReference type="Pfam" id="PF00455">
    <property type="entry name" value="DeoRC"/>
    <property type="match status" value="1"/>
</dbReference>
<keyword evidence="6" id="KW-1185">Reference proteome</keyword>
<dbReference type="InterPro" id="IPR037171">
    <property type="entry name" value="NagB/RpiA_transferase-like"/>
</dbReference>
<feature type="domain" description="HTH deoR-type" evidence="4">
    <location>
        <begin position="3"/>
        <end position="58"/>
    </location>
</feature>
<dbReference type="Gene3D" id="1.10.10.10">
    <property type="entry name" value="Winged helix-like DNA-binding domain superfamily/Winged helix DNA-binding domain"/>
    <property type="match status" value="1"/>
</dbReference>
<evidence type="ECO:0000256" key="1">
    <source>
        <dbReference type="ARBA" id="ARBA00023015"/>
    </source>
</evidence>
<dbReference type="PRINTS" id="PR00037">
    <property type="entry name" value="HTHLACR"/>
</dbReference>
<dbReference type="GO" id="GO:0003700">
    <property type="term" value="F:DNA-binding transcription factor activity"/>
    <property type="evidence" value="ECO:0007669"/>
    <property type="project" value="InterPro"/>
</dbReference>
<dbReference type="InterPro" id="IPR050313">
    <property type="entry name" value="Carb_Metab_HTH_regulators"/>
</dbReference>
<sequence length="257" mass="29418">MLKIDRHKFILNEINANGSVMISEMSNILNCSEETIRRDFKELENKGLLKRIHGGAFLPDKEDKGAPIQLREKYFSKEKNDIATYVINNFLNDNDTIMLDSSTTCLTLAKAIIKHDLNLTIITNSLKIMELFDNNKTGITLISIGGLYRKRSSSFIGYRALENISTYLSDKCFISPSAISIKHGLLDNNQNEAEIKKYFLKHSKKCFFIGDNTKFHDSAEYIISPLNTLDYVVSNLNLSDEWIEVLEKNKIHHSFLK</sequence>
<keyword evidence="3" id="KW-0804">Transcription</keyword>
<evidence type="ECO:0000256" key="3">
    <source>
        <dbReference type="ARBA" id="ARBA00023163"/>
    </source>
</evidence>
<dbReference type="Proteomes" id="UP000004191">
    <property type="component" value="Unassembled WGS sequence"/>
</dbReference>
<dbReference type="GeneID" id="96999453"/>
<organism evidence="5 6">
    <name type="scientific">Helcococcus kunzii ATCC 51366</name>
    <dbReference type="NCBI Taxonomy" id="883114"/>
    <lineage>
        <taxon>Bacteria</taxon>
        <taxon>Bacillati</taxon>
        <taxon>Bacillota</taxon>
        <taxon>Tissierellia</taxon>
        <taxon>Tissierellales</taxon>
        <taxon>Peptoniphilaceae</taxon>
        <taxon>Helcococcus</taxon>
    </lineage>
</organism>
<evidence type="ECO:0000313" key="6">
    <source>
        <dbReference type="Proteomes" id="UP000004191"/>
    </source>
</evidence>
<dbReference type="RefSeq" id="WP_005399018.1">
    <property type="nucleotide sequence ID" value="NZ_JH601088.1"/>
</dbReference>
<gene>
    <name evidence="5" type="ORF">HMPREF9709_01503</name>
</gene>
<dbReference type="HOGENOM" id="CLU_060699_1_2_9"/>
<dbReference type="SMART" id="SM00420">
    <property type="entry name" value="HTH_DEOR"/>
    <property type="match status" value="1"/>
</dbReference>
<protein>
    <recommendedName>
        <fullName evidence="4">HTH deoR-type domain-containing protein</fullName>
    </recommendedName>
</protein>
<name>H3NQ92_9FIRM</name>
<dbReference type="EMBL" id="AGEI01000028">
    <property type="protein sequence ID" value="EHR32572.1"/>
    <property type="molecule type" value="Genomic_DNA"/>
</dbReference>
<accession>H3NQ92</accession>
<dbReference type="PANTHER" id="PTHR30363">
    <property type="entry name" value="HTH-TYPE TRANSCRIPTIONAL REGULATOR SRLR-RELATED"/>
    <property type="match status" value="1"/>
</dbReference>
<dbReference type="Gene3D" id="3.40.50.1360">
    <property type="match status" value="1"/>
</dbReference>
<proteinExistence type="predicted"/>
<evidence type="ECO:0000313" key="5">
    <source>
        <dbReference type="EMBL" id="EHR32572.1"/>
    </source>
</evidence>
<dbReference type="PANTHER" id="PTHR30363:SF44">
    <property type="entry name" value="AGA OPERON TRANSCRIPTIONAL REPRESSOR-RELATED"/>
    <property type="match status" value="1"/>
</dbReference>
<dbReference type="SUPFAM" id="SSF100950">
    <property type="entry name" value="NagB/RpiA/CoA transferase-like"/>
    <property type="match status" value="1"/>
</dbReference>
<dbReference type="InterPro" id="IPR036390">
    <property type="entry name" value="WH_DNA-bd_sf"/>
</dbReference>
<dbReference type="PROSITE" id="PS51000">
    <property type="entry name" value="HTH_DEOR_2"/>
    <property type="match status" value="1"/>
</dbReference>
<dbReference type="InterPro" id="IPR036388">
    <property type="entry name" value="WH-like_DNA-bd_sf"/>
</dbReference>
<dbReference type="InterPro" id="IPR018356">
    <property type="entry name" value="Tscrpt_reg_HTH_DeoR_CS"/>
</dbReference>
<dbReference type="GO" id="GO:0003677">
    <property type="term" value="F:DNA binding"/>
    <property type="evidence" value="ECO:0007669"/>
    <property type="project" value="UniProtKB-KW"/>
</dbReference>
<evidence type="ECO:0000259" key="4">
    <source>
        <dbReference type="PROSITE" id="PS51000"/>
    </source>
</evidence>
<keyword evidence="1" id="KW-0805">Transcription regulation</keyword>
<reference evidence="5 6" key="1">
    <citation type="submission" date="2012-01" db="EMBL/GenBank/DDBJ databases">
        <title>The Genome Sequence of Helcococcus kunzii ATCC 51366.</title>
        <authorList>
            <consortium name="The Broad Institute Genome Sequencing Platform"/>
            <person name="Earl A."/>
            <person name="Ward D."/>
            <person name="Feldgarden M."/>
            <person name="Gevers D."/>
            <person name="Huys G."/>
            <person name="Young S.K."/>
            <person name="Zeng Q."/>
            <person name="Gargeya S."/>
            <person name="Fitzgerald M."/>
            <person name="Haas B."/>
            <person name="Abouelleil A."/>
            <person name="Alvarado L."/>
            <person name="Arachchi H.M."/>
            <person name="Berlin A."/>
            <person name="Chapman S.B."/>
            <person name="Gearin G."/>
            <person name="Goldberg J."/>
            <person name="Griggs A."/>
            <person name="Gujja S."/>
            <person name="Hansen M."/>
            <person name="Heiman D."/>
            <person name="Howarth C."/>
            <person name="Larimer J."/>
            <person name="Lui A."/>
            <person name="MacDonald P.J.P."/>
            <person name="McCowen C."/>
            <person name="Montmayeur A."/>
            <person name="Murphy C."/>
            <person name="Neiman D."/>
            <person name="Pearson M."/>
            <person name="Priest M."/>
            <person name="Roberts A."/>
            <person name="Saif S."/>
            <person name="Shea T."/>
            <person name="Sisk P."/>
            <person name="Stolte C."/>
            <person name="Sykes S."/>
            <person name="Wortman J."/>
            <person name="Nusbaum C."/>
            <person name="Birren B."/>
        </authorList>
    </citation>
    <scope>NUCLEOTIDE SEQUENCE [LARGE SCALE GENOMIC DNA]</scope>
    <source>
        <strain evidence="5 6">ATCC 51366</strain>
    </source>
</reference>